<organism evidence="3 4">
    <name type="scientific">Symbiodinium necroappetens</name>
    <dbReference type="NCBI Taxonomy" id="1628268"/>
    <lineage>
        <taxon>Eukaryota</taxon>
        <taxon>Sar</taxon>
        <taxon>Alveolata</taxon>
        <taxon>Dinophyceae</taxon>
        <taxon>Suessiales</taxon>
        <taxon>Symbiodiniaceae</taxon>
        <taxon>Symbiodinium</taxon>
    </lineage>
</organism>
<sequence length="995" mass="108903">MQTFYPPLRKRAGIDDSAGQSPANGHEGSNVQEGLPRRGHSGLVIQAAAKAAASGTAASYCNPGLWLGHRHAQAQALTPQKAPTGPTAPRASRSSSHPIGDSLDVTFQERLTSFGADQLPELVELIEAKHSQFSPVSLCTAIHRLAAFQQGSKQFQRCQGLLSTLESQLRERPSRFRAQSIANACWAVAKLHWTAQSLMEAMIQITEQRVDHFKPQELSLFLWGIASSRTAPKNAEATAAAAITSEFLQRGSAKFDAQSTATLAYSAGVLLVTNEAFWSAMDAGSADRVSEFSDRQLANLVWGFATVAYTDCTAIFTRVAKEAPIAKLAPIDLSLVAWSMAKVAQGGQEFYDAVADAVCCKRDAWKISDTRNIATLLYSLALAEQAASHEGAFRILAEAACKRPGEFSLQGLTNAVWAFATACYTDERWFAVVASEVLKRDHSEFELLDVANCLWAYAAVLHKDPHIVSRLTSLGKVMMTEFSAQNLAISAWALASLEVRDHHFFERAADPFVARLSECKSQELNNMLWAYATVGVRLPWLFIKVSNHAKAVGLAEFKMHELSIMMWAHGTAGVCNHDFFDDVVEEVLGSRGINSCAPRQVANAAWAYSTIIGRCHWPWMQAVAEYSSQHICEFDMQGIGNVLWSFTNVATFSERLLESACRETARRAREDPSSASQNIAQVLSAAQAAGLLHVELFEAAIQAFLRGFGSEPSRDAQGIGARELLILGNAAKPASRELGGLWTRLSQFLDLHIFHSLRQAVPSGDGGWSKMESRISELDLDHLGVWFTAQFLEDVHAVSSAEVFTPSCSTSAWVKEAAAACAVERERAIRAGMAEAAPLEQQKLVRQLDKVNKREIVAWVRYTTRTGRNEPGRAFSWQLEDSKKASSSASMASELLKPMITRSRVAPNMLGEHDRSGHAERCALMQVTTDLLGDTDCEGASSIEGQIFLYVTHFPCISCVCVIAQFSRLFPRLSFHLAYADGRSIHAQSLEARPK</sequence>
<dbReference type="Proteomes" id="UP000601435">
    <property type="component" value="Unassembled WGS sequence"/>
</dbReference>
<dbReference type="GO" id="GO:0000963">
    <property type="term" value="P:mitochondrial RNA processing"/>
    <property type="evidence" value="ECO:0007669"/>
    <property type="project" value="TreeGrafter"/>
</dbReference>
<protein>
    <recommendedName>
        <fullName evidence="2">RNA-editing substrate-binding complex 6 protein domain-containing protein</fullName>
    </recommendedName>
</protein>
<feature type="domain" description="RNA-editing substrate-binding complex 6 protein" evidence="2">
    <location>
        <begin position="413"/>
        <end position="658"/>
    </location>
</feature>
<evidence type="ECO:0000259" key="2">
    <source>
        <dbReference type="Pfam" id="PF26188"/>
    </source>
</evidence>
<feature type="region of interest" description="Disordered" evidence="1">
    <location>
        <begin position="1"/>
        <end position="37"/>
    </location>
</feature>
<dbReference type="Pfam" id="PF26188">
    <property type="entry name" value="RESC6"/>
    <property type="match status" value="1"/>
</dbReference>
<feature type="region of interest" description="Disordered" evidence="1">
    <location>
        <begin position="72"/>
        <end position="101"/>
    </location>
</feature>
<name>A0A812JXV9_9DINO</name>
<dbReference type="InterPro" id="IPR050870">
    <property type="entry name" value="FAST_kinase"/>
</dbReference>
<evidence type="ECO:0000256" key="1">
    <source>
        <dbReference type="SAM" id="MobiDB-lite"/>
    </source>
</evidence>
<keyword evidence="4" id="KW-1185">Reference proteome</keyword>
<feature type="non-terminal residue" evidence="3">
    <location>
        <position position="995"/>
    </location>
</feature>
<dbReference type="PANTHER" id="PTHR21228:SF40">
    <property type="entry name" value="LD45607P"/>
    <property type="match status" value="1"/>
</dbReference>
<dbReference type="PANTHER" id="PTHR21228">
    <property type="entry name" value="FAST LEU-RICH DOMAIN-CONTAINING"/>
    <property type="match status" value="1"/>
</dbReference>
<gene>
    <name evidence="3" type="ORF">SNEC2469_LOCUS2246</name>
</gene>
<dbReference type="EMBL" id="CAJNJA010006598">
    <property type="protein sequence ID" value="CAE7212650.1"/>
    <property type="molecule type" value="Genomic_DNA"/>
</dbReference>
<dbReference type="GO" id="GO:0044528">
    <property type="term" value="P:regulation of mitochondrial mRNA stability"/>
    <property type="evidence" value="ECO:0007669"/>
    <property type="project" value="TreeGrafter"/>
</dbReference>
<accession>A0A812JXV9</accession>
<dbReference type="GO" id="GO:0008270">
    <property type="term" value="F:zinc ion binding"/>
    <property type="evidence" value="ECO:0007669"/>
    <property type="project" value="InterPro"/>
</dbReference>
<proteinExistence type="predicted"/>
<dbReference type="GO" id="GO:0035770">
    <property type="term" value="C:ribonucleoprotein granule"/>
    <property type="evidence" value="ECO:0007669"/>
    <property type="project" value="TreeGrafter"/>
</dbReference>
<dbReference type="GO" id="GO:0005759">
    <property type="term" value="C:mitochondrial matrix"/>
    <property type="evidence" value="ECO:0007669"/>
    <property type="project" value="TreeGrafter"/>
</dbReference>
<dbReference type="GO" id="GO:0016787">
    <property type="term" value="F:hydrolase activity"/>
    <property type="evidence" value="ECO:0007669"/>
    <property type="project" value="InterPro"/>
</dbReference>
<dbReference type="InterPro" id="IPR016193">
    <property type="entry name" value="Cytidine_deaminase-like"/>
</dbReference>
<feature type="compositionally biased region" description="Polar residues" evidence="1">
    <location>
        <begin position="18"/>
        <end position="32"/>
    </location>
</feature>
<evidence type="ECO:0000313" key="4">
    <source>
        <dbReference type="Proteomes" id="UP000601435"/>
    </source>
</evidence>
<dbReference type="OrthoDB" id="414347at2759"/>
<dbReference type="Gene3D" id="3.40.140.10">
    <property type="entry name" value="Cytidine Deaminase, domain 2"/>
    <property type="match status" value="1"/>
</dbReference>
<dbReference type="SUPFAM" id="SSF53927">
    <property type="entry name" value="Cytidine deaminase-like"/>
    <property type="match status" value="1"/>
</dbReference>
<reference evidence="3" key="1">
    <citation type="submission" date="2021-02" db="EMBL/GenBank/DDBJ databases">
        <authorList>
            <person name="Dougan E. K."/>
            <person name="Rhodes N."/>
            <person name="Thang M."/>
            <person name="Chan C."/>
        </authorList>
    </citation>
    <scope>NUCLEOTIDE SEQUENCE</scope>
</reference>
<dbReference type="GO" id="GO:0003723">
    <property type="term" value="F:RNA binding"/>
    <property type="evidence" value="ECO:0007669"/>
    <property type="project" value="TreeGrafter"/>
</dbReference>
<dbReference type="InterPro" id="IPR016192">
    <property type="entry name" value="APOBEC/CMP_deaminase_Zn-bd"/>
</dbReference>
<evidence type="ECO:0000313" key="3">
    <source>
        <dbReference type="EMBL" id="CAE7212650.1"/>
    </source>
</evidence>
<dbReference type="InterPro" id="IPR058917">
    <property type="entry name" value="RESC6_dom"/>
</dbReference>
<dbReference type="PROSITE" id="PS00903">
    <property type="entry name" value="CYT_DCMP_DEAMINASES_1"/>
    <property type="match status" value="1"/>
</dbReference>
<dbReference type="AlphaFoldDB" id="A0A812JXV9"/>
<comment type="caution">
    <text evidence="3">The sequence shown here is derived from an EMBL/GenBank/DDBJ whole genome shotgun (WGS) entry which is preliminary data.</text>
</comment>